<protein>
    <submittedName>
        <fullName evidence="1">Uncharacterized protein</fullName>
    </submittedName>
</protein>
<dbReference type="RefSeq" id="WP_349876266.1">
    <property type="nucleotide sequence ID" value="NZ_CP157974.1"/>
</dbReference>
<gene>
    <name evidence="1" type="ORF">ABIH81_19210</name>
</gene>
<dbReference type="EMBL" id="CP157974">
    <property type="protein sequence ID" value="XBT79788.1"/>
    <property type="molecule type" value="Genomic_DNA"/>
</dbReference>
<proteinExistence type="predicted"/>
<accession>A0AAU7QUF4</accession>
<reference evidence="1" key="1">
    <citation type="submission" date="2024-06" db="EMBL/GenBank/DDBJ databases">
        <title>Micromonospora sp. strain HUAS YX12 genome sequences.</title>
        <authorList>
            <person name="Mo P."/>
        </authorList>
    </citation>
    <scope>NUCLEOTIDE SEQUENCE</scope>
    <source>
        <strain evidence="1">HUAS YX12</strain>
    </source>
</reference>
<name>A0AAU7QUF4_9ACTN</name>
<sequence>MSVNLTNPDDFGDSPSTVSHRVIGERIRPPASQAVYDKAITAGIEAGLTSETATLLAYASPDVQQLRRALREKKTQRFGTEVFTYIETDIFMWHVMSSPDNIRFEGEHAHGDINMPRFGSVNGQALLTFEMNSTALIEAMGPQIADMAEHNPHIQSIKDRGIETPGWLSFLRLTTELGDVTRFETTDGYGRSVGSHRGLRLMFKDVAFNLLPKSRQATALHHQIAKWAISDDASDVEAEKVRCAIMPNARIIIACNSEPFHLARRHFVAHLHMAPPMPFSLATNLNAKANAAVDKLHAKDLLPSVAGLSPEQVRDILDGTWRAHDLLPDEIAVLACSALNPHQNTRQARAVNEAITDLTGVAPRLEDRSMIAAEVALRGLPNDPRLTRRRSALERAWRLADLRTVTLTRTDPLQLLATALVDLVQRTDKRSAARAELATLASYHMVAGQNQLLERSEHGATEGATEPTKIIAALGRTDLGLRQLCQIVLDGRAGRAPQRLPERTDPVDKPIGGADPLTPQILRDIADQPTPGVAVLMPEEQYAMALTGFESALDRLHTAAVAVAEVKGTDGEPLAETRGYDQTQAMELFSEVTEMIADWRAAARKAARRRQRMTEDGDR</sequence>
<organism evidence="1">
    <name type="scientific">Micromonospora sp. HUAS YX12</name>
    <dbReference type="NCBI Taxonomy" id="3156396"/>
    <lineage>
        <taxon>Bacteria</taxon>
        <taxon>Bacillati</taxon>
        <taxon>Actinomycetota</taxon>
        <taxon>Actinomycetes</taxon>
        <taxon>Micromonosporales</taxon>
        <taxon>Micromonosporaceae</taxon>
        <taxon>Micromonospora</taxon>
    </lineage>
</organism>
<evidence type="ECO:0000313" key="1">
    <source>
        <dbReference type="EMBL" id="XBT79788.1"/>
    </source>
</evidence>
<dbReference type="AlphaFoldDB" id="A0AAU7QUF4"/>